<proteinExistence type="predicted"/>
<dbReference type="GO" id="GO:0005634">
    <property type="term" value="C:nucleus"/>
    <property type="evidence" value="ECO:0007669"/>
    <property type="project" value="UniProtKB-SubCell"/>
</dbReference>
<keyword evidence="5" id="KW-0804">Transcription</keyword>
<accession>A0AA38RR75</accession>
<dbReference type="Proteomes" id="UP001174694">
    <property type="component" value="Unassembled WGS sequence"/>
</dbReference>
<dbReference type="InterPro" id="IPR021858">
    <property type="entry name" value="Fun_TF"/>
</dbReference>
<evidence type="ECO:0000313" key="9">
    <source>
        <dbReference type="Proteomes" id="UP001174694"/>
    </source>
</evidence>
<gene>
    <name evidence="8" type="ORF">NKR23_g5925</name>
</gene>
<feature type="region of interest" description="Disordered" evidence="7">
    <location>
        <begin position="1"/>
        <end position="54"/>
    </location>
</feature>
<comment type="subcellular location">
    <subcellularLocation>
        <location evidence="1">Nucleus</location>
    </subcellularLocation>
</comment>
<dbReference type="AlphaFoldDB" id="A0AA38RR75"/>
<evidence type="ECO:0000256" key="5">
    <source>
        <dbReference type="ARBA" id="ARBA00023163"/>
    </source>
</evidence>
<keyword evidence="6" id="KW-0539">Nucleus</keyword>
<evidence type="ECO:0000256" key="1">
    <source>
        <dbReference type="ARBA" id="ARBA00004123"/>
    </source>
</evidence>
<feature type="compositionally biased region" description="Low complexity" evidence="7">
    <location>
        <begin position="102"/>
        <end position="111"/>
    </location>
</feature>
<reference evidence="8" key="1">
    <citation type="submission" date="2022-07" db="EMBL/GenBank/DDBJ databases">
        <title>Fungi with potential for degradation of polypropylene.</title>
        <authorList>
            <person name="Gostincar C."/>
        </authorList>
    </citation>
    <scope>NUCLEOTIDE SEQUENCE</scope>
    <source>
        <strain evidence="8">EXF-13308</strain>
    </source>
</reference>
<keyword evidence="3" id="KW-0805">Transcription regulation</keyword>
<dbReference type="GO" id="GO:0008270">
    <property type="term" value="F:zinc ion binding"/>
    <property type="evidence" value="ECO:0007669"/>
    <property type="project" value="InterPro"/>
</dbReference>
<feature type="compositionally biased region" description="Polar residues" evidence="7">
    <location>
        <begin position="40"/>
        <end position="53"/>
    </location>
</feature>
<evidence type="ECO:0000256" key="3">
    <source>
        <dbReference type="ARBA" id="ARBA00023015"/>
    </source>
</evidence>
<name>A0AA38RR75_9PEZI</name>
<comment type="caution">
    <text evidence="8">The sequence shown here is derived from an EMBL/GenBank/DDBJ whole genome shotgun (WGS) entry which is preliminary data.</text>
</comment>
<dbReference type="InterPro" id="IPR036864">
    <property type="entry name" value="Zn2-C6_fun-type_DNA-bd_sf"/>
</dbReference>
<protein>
    <submittedName>
        <fullName evidence="8">Uncharacterized protein</fullName>
    </submittedName>
</protein>
<organism evidence="8 9">
    <name type="scientific">Pleurostoma richardsiae</name>
    <dbReference type="NCBI Taxonomy" id="41990"/>
    <lineage>
        <taxon>Eukaryota</taxon>
        <taxon>Fungi</taxon>
        <taxon>Dikarya</taxon>
        <taxon>Ascomycota</taxon>
        <taxon>Pezizomycotina</taxon>
        <taxon>Sordariomycetes</taxon>
        <taxon>Sordariomycetidae</taxon>
        <taxon>Calosphaeriales</taxon>
        <taxon>Pleurostomataceae</taxon>
        <taxon>Pleurostoma</taxon>
    </lineage>
</organism>
<evidence type="ECO:0000256" key="6">
    <source>
        <dbReference type="ARBA" id="ARBA00023242"/>
    </source>
</evidence>
<dbReference type="Pfam" id="PF11951">
    <property type="entry name" value="Fungal_trans_2"/>
    <property type="match status" value="1"/>
</dbReference>
<keyword evidence="2" id="KW-0862">Zinc</keyword>
<evidence type="ECO:0000256" key="4">
    <source>
        <dbReference type="ARBA" id="ARBA00023125"/>
    </source>
</evidence>
<dbReference type="GO" id="GO:0000981">
    <property type="term" value="F:DNA-binding transcription factor activity, RNA polymerase II-specific"/>
    <property type="evidence" value="ECO:0007669"/>
    <property type="project" value="InterPro"/>
</dbReference>
<evidence type="ECO:0000256" key="2">
    <source>
        <dbReference type="ARBA" id="ARBA00022833"/>
    </source>
</evidence>
<keyword evidence="4" id="KW-0238">DNA-binding</keyword>
<sequence>MKALAQSGGRRQPKARSGCWTCKKRKVKCSEEKPWGDEQSAGSPDQSQASNIDPFSASHLGKPVHFVHFTVRDFQSDLETTKEVLIDDEEGWRSSDAGSRESLGSGSPLSSPSSMTLSLWEEPSWFPPLDLSSRYDELLFAYYALEICPRCTMYDDSSNGFRTIVIPMSANHPSVMHAILAVAAFYRRHEDPAYHVRALEQKERALIHLRKSYPDDPERRHEEMIAAAIMLCVFEIKDGSGPNWNKHLHGGRSILRSKVQENQIWSQGIAWWANKFFGYQCVNGAASDDVANSSVFASAAFWLSQGLDVQEIDGFMGCSSELMALTSEMSSLAQSRHMPWADEEYMTAISYDLERRLFDLKQRSRHASVSISEDANLTEAVDACLSCCETSVRAKMLILTAEARRQAAFVFLYTCVRGLPVTHAAVQSRVVRALLCTTTVSNLMDAGGSPTWGMTPVIWPLFVAGAAAMVEEDRFRVLEIFSILKSTKCLGNVSRAEDVVTSMWKQHDVVTSSQDQPYLSRLFLEPNEKWPLSLG</sequence>
<keyword evidence="9" id="KW-1185">Reference proteome</keyword>
<dbReference type="EMBL" id="JANBVO010000016">
    <property type="protein sequence ID" value="KAJ9144514.1"/>
    <property type="molecule type" value="Genomic_DNA"/>
</dbReference>
<evidence type="ECO:0000256" key="7">
    <source>
        <dbReference type="SAM" id="MobiDB-lite"/>
    </source>
</evidence>
<dbReference type="GO" id="GO:0045944">
    <property type="term" value="P:positive regulation of transcription by RNA polymerase II"/>
    <property type="evidence" value="ECO:0007669"/>
    <property type="project" value="TreeGrafter"/>
</dbReference>
<evidence type="ECO:0000313" key="8">
    <source>
        <dbReference type="EMBL" id="KAJ9144514.1"/>
    </source>
</evidence>
<dbReference type="CDD" id="cd00067">
    <property type="entry name" value="GAL4"/>
    <property type="match status" value="1"/>
</dbReference>
<dbReference type="GO" id="GO:0000976">
    <property type="term" value="F:transcription cis-regulatory region binding"/>
    <property type="evidence" value="ECO:0007669"/>
    <property type="project" value="TreeGrafter"/>
</dbReference>
<feature type="region of interest" description="Disordered" evidence="7">
    <location>
        <begin position="89"/>
        <end position="111"/>
    </location>
</feature>
<dbReference type="PANTHER" id="PTHR37534">
    <property type="entry name" value="TRANSCRIPTIONAL ACTIVATOR PROTEIN UGA3"/>
    <property type="match status" value="1"/>
</dbReference>
<dbReference type="PANTHER" id="PTHR37534:SF49">
    <property type="entry name" value="LYSINE BIOSYNTHESIS REGULATORY PROTEIN LYS14"/>
    <property type="match status" value="1"/>
</dbReference>
<dbReference type="InterPro" id="IPR001138">
    <property type="entry name" value="Zn2Cys6_DnaBD"/>
</dbReference>
<dbReference type="SUPFAM" id="SSF57701">
    <property type="entry name" value="Zn2/Cys6 DNA-binding domain"/>
    <property type="match status" value="1"/>
</dbReference>